<keyword evidence="2" id="KW-1185">Reference proteome</keyword>
<name>A0A9P6CD21_9AGAR</name>
<protein>
    <submittedName>
        <fullName evidence="1">Uncharacterized protein</fullName>
    </submittedName>
</protein>
<proteinExistence type="predicted"/>
<dbReference type="Proteomes" id="UP000807353">
    <property type="component" value="Unassembled WGS sequence"/>
</dbReference>
<dbReference type="EMBL" id="MU150362">
    <property type="protein sequence ID" value="KAF9457690.1"/>
    <property type="molecule type" value="Genomic_DNA"/>
</dbReference>
<reference evidence="1" key="1">
    <citation type="submission" date="2020-11" db="EMBL/GenBank/DDBJ databases">
        <authorList>
            <consortium name="DOE Joint Genome Institute"/>
            <person name="Ahrendt S."/>
            <person name="Riley R."/>
            <person name="Andreopoulos W."/>
            <person name="Labutti K."/>
            <person name="Pangilinan J."/>
            <person name="Ruiz-Duenas F.J."/>
            <person name="Barrasa J.M."/>
            <person name="Sanchez-Garcia M."/>
            <person name="Camarero S."/>
            <person name="Miyauchi S."/>
            <person name="Serrano A."/>
            <person name="Linde D."/>
            <person name="Babiker R."/>
            <person name="Drula E."/>
            <person name="Ayuso-Fernandez I."/>
            <person name="Pacheco R."/>
            <person name="Padilla G."/>
            <person name="Ferreira P."/>
            <person name="Barriuso J."/>
            <person name="Kellner H."/>
            <person name="Castanera R."/>
            <person name="Alfaro M."/>
            <person name="Ramirez L."/>
            <person name="Pisabarro A.G."/>
            <person name="Kuo A."/>
            <person name="Tritt A."/>
            <person name="Lipzen A."/>
            <person name="He G."/>
            <person name="Yan M."/>
            <person name="Ng V."/>
            <person name="Cullen D."/>
            <person name="Martin F."/>
            <person name="Rosso M.-N."/>
            <person name="Henrissat B."/>
            <person name="Hibbett D."/>
            <person name="Martinez A.T."/>
            <person name="Grigoriev I.V."/>
        </authorList>
    </citation>
    <scope>NUCLEOTIDE SEQUENCE</scope>
    <source>
        <strain evidence="1">CBS 247.69</strain>
    </source>
</reference>
<sequence>MENVVEANGPLLLGANNHRDLWSLCPNSTANGRVDIVYAAKSNHAHYLKSSCREVYLEQV</sequence>
<dbReference type="OrthoDB" id="5985073at2759"/>
<gene>
    <name evidence="1" type="ORF">BDZ94DRAFT_1272633</name>
</gene>
<evidence type="ECO:0000313" key="2">
    <source>
        <dbReference type="Proteomes" id="UP000807353"/>
    </source>
</evidence>
<accession>A0A9P6CD21</accession>
<organism evidence="1 2">
    <name type="scientific">Collybia nuda</name>
    <dbReference type="NCBI Taxonomy" id="64659"/>
    <lineage>
        <taxon>Eukaryota</taxon>
        <taxon>Fungi</taxon>
        <taxon>Dikarya</taxon>
        <taxon>Basidiomycota</taxon>
        <taxon>Agaricomycotina</taxon>
        <taxon>Agaricomycetes</taxon>
        <taxon>Agaricomycetidae</taxon>
        <taxon>Agaricales</taxon>
        <taxon>Tricholomatineae</taxon>
        <taxon>Clitocybaceae</taxon>
        <taxon>Collybia</taxon>
    </lineage>
</organism>
<comment type="caution">
    <text evidence="1">The sequence shown here is derived from an EMBL/GenBank/DDBJ whole genome shotgun (WGS) entry which is preliminary data.</text>
</comment>
<evidence type="ECO:0000313" key="1">
    <source>
        <dbReference type="EMBL" id="KAF9457690.1"/>
    </source>
</evidence>
<dbReference type="AlphaFoldDB" id="A0A9P6CD21"/>